<dbReference type="AlphaFoldDB" id="A0AAV5KEI1"/>
<feature type="region of interest" description="Disordered" evidence="1">
    <location>
        <begin position="1"/>
        <end position="21"/>
    </location>
</feature>
<proteinExistence type="predicted"/>
<dbReference type="EMBL" id="BPVZ01000061">
    <property type="protein sequence ID" value="GKV23002.1"/>
    <property type="molecule type" value="Genomic_DNA"/>
</dbReference>
<reference evidence="2 3" key="1">
    <citation type="journal article" date="2021" name="Commun. Biol.">
        <title>The genome of Shorea leprosula (Dipterocarpaceae) highlights the ecological relevance of drought in aseasonal tropical rainforests.</title>
        <authorList>
            <person name="Ng K.K.S."/>
            <person name="Kobayashi M.J."/>
            <person name="Fawcett J.A."/>
            <person name="Hatakeyama M."/>
            <person name="Paape T."/>
            <person name="Ng C.H."/>
            <person name="Ang C.C."/>
            <person name="Tnah L.H."/>
            <person name="Lee C.T."/>
            <person name="Nishiyama T."/>
            <person name="Sese J."/>
            <person name="O'Brien M.J."/>
            <person name="Copetti D."/>
            <person name="Mohd Noor M.I."/>
            <person name="Ong R.C."/>
            <person name="Putra M."/>
            <person name="Sireger I.Z."/>
            <person name="Indrioko S."/>
            <person name="Kosugi Y."/>
            <person name="Izuno A."/>
            <person name="Isagi Y."/>
            <person name="Lee S.L."/>
            <person name="Shimizu K.K."/>
        </authorList>
    </citation>
    <scope>NUCLEOTIDE SEQUENCE [LARGE SCALE GENOMIC DNA]</scope>
    <source>
        <strain evidence="2">214</strain>
    </source>
</reference>
<accession>A0AAV5KEI1</accession>
<evidence type="ECO:0000313" key="3">
    <source>
        <dbReference type="Proteomes" id="UP001054252"/>
    </source>
</evidence>
<dbReference type="Proteomes" id="UP001054252">
    <property type="component" value="Unassembled WGS sequence"/>
</dbReference>
<feature type="compositionally biased region" description="Basic residues" evidence="1">
    <location>
        <begin position="1"/>
        <end position="13"/>
    </location>
</feature>
<comment type="caution">
    <text evidence="2">The sequence shown here is derived from an EMBL/GenBank/DDBJ whole genome shotgun (WGS) entry which is preliminary data.</text>
</comment>
<keyword evidence="3" id="KW-1185">Reference proteome</keyword>
<evidence type="ECO:0000256" key="1">
    <source>
        <dbReference type="SAM" id="MobiDB-lite"/>
    </source>
</evidence>
<name>A0AAV5KEI1_9ROSI</name>
<organism evidence="2 3">
    <name type="scientific">Rubroshorea leprosula</name>
    <dbReference type="NCBI Taxonomy" id="152421"/>
    <lineage>
        <taxon>Eukaryota</taxon>
        <taxon>Viridiplantae</taxon>
        <taxon>Streptophyta</taxon>
        <taxon>Embryophyta</taxon>
        <taxon>Tracheophyta</taxon>
        <taxon>Spermatophyta</taxon>
        <taxon>Magnoliopsida</taxon>
        <taxon>eudicotyledons</taxon>
        <taxon>Gunneridae</taxon>
        <taxon>Pentapetalae</taxon>
        <taxon>rosids</taxon>
        <taxon>malvids</taxon>
        <taxon>Malvales</taxon>
        <taxon>Dipterocarpaceae</taxon>
        <taxon>Rubroshorea</taxon>
    </lineage>
</organism>
<protein>
    <submittedName>
        <fullName evidence="2">Uncharacterized protein</fullName>
    </submittedName>
</protein>
<sequence length="121" mass="14811">MFRHHKHHQHAKPHPSWGWDTSTDDFQVYDTTVYSMPQQVVHHRQEYPKVHRTINYDEEEQRLLHALQTLNEERERDEAARVKKREPDRRVYQEDIDEEADEFIKMEHKKFASRLMSMKTG</sequence>
<evidence type="ECO:0000313" key="2">
    <source>
        <dbReference type="EMBL" id="GKV23002.1"/>
    </source>
</evidence>
<gene>
    <name evidence="2" type="ORF">SLEP1_g32795</name>
</gene>